<evidence type="ECO:0000256" key="1">
    <source>
        <dbReference type="SAM" id="MobiDB-lite"/>
    </source>
</evidence>
<protein>
    <submittedName>
        <fullName evidence="2">Uncharacterized protein</fullName>
    </submittedName>
</protein>
<gene>
    <name evidence="2" type="ORF">SARC_17260</name>
</gene>
<evidence type="ECO:0000313" key="2">
    <source>
        <dbReference type="EMBL" id="KNC70217.1"/>
    </source>
</evidence>
<evidence type="ECO:0000313" key="3">
    <source>
        <dbReference type="Proteomes" id="UP000054560"/>
    </source>
</evidence>
<dbReference type="GeneID" id="25917764"/>
<dbReference type="EMBL" id="KQ251792">
    <property type="protein sequence ID" value="KNC70217.1"/>
    <property type="molecule type" value="Genomic_DNA"/>
</dbReference>
<dbReference type="OrthoDB" id="367221at2759"/>
<reference evidence="2 3" key="1">
    <citation type="submission" date="2011-02" db="EMBL/GenBank/DDBJ databases">
        <title>The Genome Sequence of Sphaeroforma arctica JP610.</title>
        <authorList>
            <consortium name="The Broad Institute Genome Sequencing Platform"/>
            <person name="Russ C."/>
            <person name="Cuomo C."/>
            <person name="Young S.K."/>
            <person name="Zeng Q."/>
            <person name="Gargeya S."/>
            <person name="Alvarado L."/>
            <person name="Berlin A."/>
            <person name="Chapman S.B."/>
            <person name="Chen Z."/>
            <person name="Freedman E."/>
            <person name="Gellesch M."/>
            <person name="Goldberg J."/>
            <person name="Griggs A."/>
            <person name="Gujja S."/>
            <person name="Heilman E."/>
            <person name="Heiman D."/>
            <person name="Howarth C."/>
            <person name="Mehta T."/>
            <person name="Neiman D."/>
            <person name="Pearson M."/>
            <person name="Roberts A."/>
            <person name="Saif S."/>
            <person name="Shea T."/>
            <person name="Shenoy N."/>
            <person name="Sisk P."/>
            <person name="Stolte C."/>
            <person name="Sykes S."/>
            <person name="White J."/>
            <person name="Yandava C."/>
            <person name="Burger G."/>
            <person name="Gray M.W."/>
            <person name="Holland P.W.H."/>
            <person name="King N."/>
            <person name="Lang F.B.F."/>
            <person name="Roger A.J."/>
            <person name="Ruiz-Trillo I."/>
            <person name="Haas B."/>
            <person name="Nusbaum C."/>
            <person name="Birren B."/>
        </authorList>
    </citation>
    <scope>NUCLEOTIDE SEQUENCE [LARGE SCALE GENOMIC DNA]</scope>
    <source>
        <strain evidence="2 3">JP610</strain>
    </source>
</reference>
<sequence>KWCLMSVVEGYVEHRKYNLMSMTADLLKEDEADSSNKGPSEDPLSAPEGPTAPTHADHSSPSLADSEDKRTQAEDTGECNINTNQ</sequence>
<dbReference type="AlphaFoldDB" id="A0A0L0F0H1"/>
<feature type="non-terminal residue" evidence="2">
    <location>
        <position position="1"/>
    </location>
</feature>
<name>A0A0L0F0H1_9EUKA</name>
<dbReference type="RefSeq" id="XP_014144119.1">
    <property type="nucleotide sequence ID" value="XM_014288644.1"/>
</dbReference>
<keyword evidence="3" id="KW-1185">Reference proteome</keyword>
<dbReference type="Proteomes" id="UP000054560">
    <property type="component" value="Unassembled WGS sequence"/>
</dbReference>
<organism evidence="2 3">
    <name type="scientific">Sphaeroforma arctica JP610</name>
    <dbReference type="NCBI Taxonomy" id="667725"/>
    <lineage>
        <taxon>Eukaryota</taxon>
        <taxon>Ichthyosporea</taxon>
        <taxon>Ichthyophonida</taxon>
        <taxon>Sphaeroforma</taxon>
    </lineage>
</organism>
<accession>A0A0L0F0H1</accession>
<feature type="region of interest" description="Disordered" evidence="1">
    <location>
        <begin position="28"/>
        <end position="85"/>
    </location>
</feature>
<proteinExistence type="predicted"/>